<keyword evidence="1" id="KW-1133">Transmembrane helix</keyword>
<dbReference type="PANTHER" id="PTHR41307:SF1">
    <property type="entry name" value="MEMBRANE PROTEIN"/>
    <property type="match status" value="1"/>
</dbReference>
<dbReference type="Gene3D" id="1.10.1900.10">
    <property type="entry name" value="c-terminal domain of poly(a) binding protein"/>
    <property type="match status" value="1"/>
</dbReference>
<feature type="transmembrane region" description="Helical" evidence="1">
    <location>
        <begin position="94"/>
        <end position="118"/>
    </location>
</feature>
<accession>A0AAN4UAP9</accession>
<dbReference type="PANTHER" id="PTHR41307">
    <property type="entry name" value="MEMBRANE PROTEIN-RELATED"/>
    <property type="match status" value="1"/>
</dbReference>
<dbReference type="SUPFAM" id="SSF158560">
    <property type="entry name" value="BH3980-like"/>
    <property type="match status" value="1"/>
</dbReference>
<reference evidence="3" key="2">
    <citation type="journal article" date="2020" name="Int. Dairy J.">
        <title>Lactic acid bacterial diversity in Brie cheese focusing on salt concentration and pH of isolation medium and characterisation of halophilic and alkaliphilic lactic acid bacterial isolates.</title>
        <authorList>
            <person name="Unno R."/>
            <person name="Matsutani M."/>
            <person name="Suzuki T."/>
            <person name="Kodama K."/>
            <person name="Matsushita H."/>
            <person name="Yamasato K."/>
            <person name="Koizumi Y."/>
            <person name="Ishikawa M."/>
        </authorList>
    </citation>
    <scope>NUCLEOTIDE SEQUENCE</scope>
    <source>
        <strain evidence="3">7C1</strain>
        <strain evidence="2">8C4</strain>
    </source>
</reference>
<dbReference type="Proteomes" id="UP000886607">
    <property type="component" value="Unassembled WGS sequence"/>
</dbReference>
<evidence type="ECO:0008006" key="6">
    <source>
        <dbReference type="Google" id="ProtNLM"/>
    </source>
</evidence>
<dbReference type="EMBL" id="BKBQ01000001">
    <property type="protein sequence ID" value="GEQ53201.1"/>
    <property type="molecule type" value="Genomic_DNA"/>
</dbReference>
<evidence type="ECO:0000313" key="4">
    <source>
        <dbReference type="Proteomes" id="UP000886597"/>
    </source>
</evidence>
<dbReference type="RefSeq" id="WP_202583414.1">
    <property type="nucleotide sequence ID" value="NZ_BKBO01000001.1"/>
</dbReference>
<proteinExistence type="predicted"/>
<reference evidence="3" key="1">
    <citation type="submission" date="2019-08" db="EMBL/GenBank/DDBJ databases">
        <authorList>
            <person name="Ishikawa M."/>
            <person name="Suzuki T."/>
            <person name="Matsutani M."/>
        </authorList>
    </citation>
    <scope>NUCLEOTIDE SEQUENCE</scope>
    <source>
        <strain evidence="3">7C1</strain>
        <strain evidence="2">8C4</strain>
    </source>
</reference>
<gene>
    <name evidence="2" type="ORF">TK11N_00450</name>
    <name evidence="3" type="ORF">TK2N_00450</name>
</gene>
<dbReference type="Pfam" id="PF06570">
    <property type="entry name" value="DUF1129"/>
    <property type="match status" value="1"/>
</dbReference>
<dbReference type="InterPro" id="IPR009214">
    <property type="entry name" value="DUF1129"/>
</dbReference>
<name>A0AAN4UAP9_9ENTE</name>
<feature type="transmembrane region" description="Helical" evidence="1">
    <location>
        <begin position="199"/>
        <end position="217"/>
    </location>
</feature>
<evidence type="ECO:0000313" key="3">
    <source>
        <dbReference type="EMBL" id="GEQ53201.1"/>
    </source>
</evidence>
<dbReference type="Proteomes" id="UP000886597">
    <property type="component" value="Unassembled WGS sequence"/>
</dbReference>
<evidence type="ECO:0000256" key="1">
    <source>
        <dbReference type="SAM" id="Phobius"/>
    </source>
</evidence>
<feature type="transmembrane region" description="Helical" evidence="1">
    <location>
        <begin position="130"/>
        <end position="154"/>
    </location>
</feature>
<keyword evidence="1" id="KW-0472">Membrane</keyword>
<dbReference type="AlphaFoldDB" id="A0AAN4UAP9"/>
<feature type="transmembrane region" description="Helical" evidence="1">
    <location>
        <begin position="174"/>
        <end position="193"/>
    </location>
</feature>
<protein>
    <recommendedName>
        <fullName evidence="6">DUF1129 domain-containing protein</fullName>
    </recommendedName>
</protein>
<keyword evidence="5" id="KW-1185">Reference proteome</keyword>
<sequence length="224" mass="26021">MNVEELVQLNNEKQKQLSTENKKYYEDMLVYVRLSYDKSDQETEEILVELLDHLVEAQAEGKMAEDVFGKEPKKYADEIIGELPKMVTKQRMQYFVTGMLYFLAAVSLYSGIATLFTHYVLGIESLTKTYYIGTLALKTLINIPVAFALLYVLLRYFRWFCFKKINKVMEFLLLWIYGVISLGLFMLVIFVTPDFGPTVQTPFYMSILFGAILYLIGRKVRKAI</sequence>
<comment type="caution">
    <text evidence="3">The sequence shown here is derived from an EMBL/GenBank/DDBJ whole genome shotgun (WGS) entry which is preliminary data.</text>
</comment>
<keyword evidence="1" id="KW-0812">Transmembrane</keyword>
<evidence type="ECO:0000313" key="2">
    <source>
        <dbReference type="EMBL" id="GEQ48193.1"/>
    </source>
</evidence>
<dbReference type="EMBL" id="BKBO01000001">
    <property type="protein sequence ID" value="GEQ48193.1"/>
    <property type="molecule type" value="Genomic_DNA"/>
</dbReference>
<evidence type="ECO:0000313" key="5">
    <source>
        <dbReference type="Proteomes" id="UP000886607"/>
    </source>
</evidence>
<organism evidence="3 4">
    <name type="scientific">Tetragenococcus koreensis</name>
    <dbReference type="NCBI Taxonomy" id="290335"/>
    <lineage>
        <taxon>Bacteria</taxon>
        <taxon>Bacillati</taxon>
        <taxon>Bacillota</taxon>
        <taxon>Bacilli</taxon>
        <taxon>Lactobacillales</taxon>
        <taxon>Enterococcaceae</taxon>
        <taxon>Tetragenococcus</taxon>
    </lineage>
</organism>